<dbReference type="PROSITE" id="PS50109">
    <property type="entry name" value="HIS_KIN"/>
    <property type="match status" value="1"/>
</dbReference>
<dbReference type="Gene3D" id="3.40.50.2300">
    <property type="match status" value="1"/>
</dbReference>
<dbReference type="PANTHER" id="PTHR43047">
    <property type="entry name" value="TWO-COMPONENT HISTIDINE PROTEIN KINASE"/>
    <property type="match status" value="1"/>
</dbReference>
<dbReference type="SMART" id="SM00388">
    <property type="entry name" value="HisKA"/>
    <property type="match status" value="1"/>
</dbReference>
<dbReference type="Pfam" id="PF00072">
    <property type="entry name" value="Response_reg"/>
    <property type="match status" value="1"/>
</dbReference>
<reference evidence="18 19" key="1">
    <citation type="submission" date="2019-01" db="EMBL/GenBank/DDBJ databases">
        <title>Pseudoxanthomonas composti sp. nov., isolated from compost.</title>
        <authorList>
            <person name="Yang G."/>
        </authorList>
    </citation>
    <scope>NUCLEOTIDE SEQUENCE [LARGE SCALE GENOMIC DNA]</scope>
    <source>
        <strain evidence="18 19">GSS15</strain>
    </source>
</reference>
<evidence type="ECO:0000256" key="10">
    <source>
        <dbReference type="ARBA" id="ARBA00022840"/>
    </source>
</evidence>
<dbReference type="FunFam" id="1.10.287.130:FF:000063">
    <property type="entry name" value="Hybrid sensor histidine kinase/response regulator"/>
    <property type="match status" value="1"/>
</dbReference>
<dbReference type="GO" id="GO:0005886">
    <property type="term" value="C:plasma membrane"/>
    <property type="evidence" value="ECO:0007669"/>
    <property type="project" value="UniProtKB-SubCell"/>
</dbReference>
<dbReference type="SUPFAM" id="SSF103190">
    <property type="entry name" value="Sensory domain-like"/>
    <property type="match status" value="1"/>
</dbReference>
<accession>A0A4Q1JXZ2</accession>
<evidence type="ECO:0000256" key="1">
    <source>
        <dbReference type="ARBA" id="ARBA00000085"/>
    </source>
</evidence>
<keyword evidence="4" id="KW-1003">Cell membrane</keyword>
<dbReference type="Gene3D" id="6.10.250.3020">
    <property type="match status" value="1"/>
</dbReference>
<dbReference type="GO" id="GO:0000155">
    <property type="term" value="F:phosphorelay sensor kinase activity"/>
    <property type="evidence" value="ECO:0007669"/>
    <property type="project" value="InterPro"/>
</dbReference>
<dbReference type="Pfam" id="PF12860">
    <property type="entry name" value="PAS_7"/>
    <property type="match status" value="1"/>
</dbReference>
<organism evidence="18 19">
    <name type="scientific">Pseudoxanthomonas composti</name>
    <dbReference type="NCBI Taxonomy" id="2137479"/>
    <lineage>
        <taxon>Bacteria</taxon>
        <taxon>Pseudomonadati</taxon>
        <taxon>Pseudomonadota</taxon>
        <taxon>Gammaproteobacteria</taxon>
        <taxon>Lysobacterales</taxon>
        <taxon>Lysobacteraceae</taxon>
        <taxon>Pseudoxanthomonas</taxon>
    </lineage>
</organism>
<gene>
    <name evidence="18" type="ORF">EPA99_07815</name>
</gene>
<dbReference type="EMBL" id="SAWZ01000003">
    <property type="protein sequence ID" value="RXR06539.1"/>
    <property type="molecule type" value="Genomic_DNA"/>
</dbReference>
<evidence type="ECO:0000256" key="9">
    <source>
        <dbReference type="ARBA" id="ARBA00022777"/>
    </source>
</evidence>
<evidence type="ECO:0000256" key="14">
    <source>
        <dbReference type="PROSITE-ProRule" id="PRU00169"/>
    </source>
</evidence>
<dbReference type="RefSeq" id="WP_129470646.1">
    <property type="nucleotide sequence ID" value="NZ_SAWZ01000003.1"/>
</dbReference>
<dbReference type="InterPro" id="IPR036890">
    <property type="entry name" value="HATPase_C_sf"/>
</dbReference>
<dbReference type="InterPro" id="IPR036097">
    <property type="entry name" value="HisK_dim/P_sf"/>
</dbReference>
<proteinExistence type="predicted"/>
<dbReference type="Pfam" id="PF02743">
    <property type="entry name" value="dCache_1"/>
    <property type="match status" value="1"/>
</dbReference>
<comment type="catalytic activity">
    <reaction evidence="1">
        <text>ATP + protein L-histidine = ADP + protein N-phospho-L-histidine.</text>
        <dbReference type="EC" id="2.7.13.3"/>
    </reaction>
</comment>
<evidence type="ECO:0000256" key="13">
    <source>
        <dbReference type="ARBA" id="ARBA00023136"/>
    </source>
</evidence>
<dbReference type="SUPFAM" id="SSF52172">
    <property type="entry name" value="CheY-like"/>
    <property type="match status" value="1"/>
</dbReference>
<dbReference type="InterPro" id="IPR001789">
    <property type="entry name" value="Sig_transdc_resp-reg_receiver"/>
</dbReference>
<dbReference type="InterPro" id="IPR003594">
    <property type="entry name" value="HATPase_dom"/>
</dbReference>
<dbReference type="CDD" id="cd00075">
    <property type="entry name" value="HATPase"/>
    <property type="match status" value="1"/>
</dbReference>
<dbReference type="InterPro" id="IPR033479">
    <property type="entry name" value="dCache_1"/>
</dbReference>
<dbReference type="InterPro" id="IPR011006">
    <property type="entry name" value="CheY-like_superfamily"/>
</dbReference>
<evidence type="ECO:0000313" key="19">
    <source>
        <dbReference type="Proteomes" id="UP000289784"/>
    </source>
</evidence>
<evidence type="ECO:0000256" key="15">
    <source>
        <dbReference type="SAM" id="Coils"/>
    </source>
</evidence>
<protein>
    <recommendedName>
        <fullName evidence="3">histidine kinase</fullName>
        <ecNumber evidence="3">2.7.13.3</ecNumber>
    </recommendedName>
</protein>
<dbReference type="AlphaFoldDB" id="A0A4Q1JXZ2"/>
<dbReference type="FunFam" id="3.30.565.10:FF:000049">
    <property type="entry name" value="Two-component sensor histidine kinase"/>
    <property type="match status" value="1"/>
</dbReference>
<evidence type="ECO:0000256" key="5">
    <source>
        <dbReference type="ARBA" id="ARBA00022553"/>
    </source>
</evidence>
<dbReference type="Pfam" id="PF02518">
    <property type="entry name" value="HATPase_c"/>
    <property type="match status" value="1"/>
</dbReference>
<keyword evidence="19" id="KW-1185">Reference proteome</keyword>
<keyword evidence="6" id="KW-0808">Transferase</keyword>
<dbReference type="InterPro" id="IPR029151">
    <property type="entry name" value="Sensor-like_sf"/>
</dbReference>
<evidence type="ECO:0000256" key="2">
    <source>
        <dbReference type="ARBA" id="ARBA00004651"/>
    </source>
</evidence>
<dbReference type="EC" id="2.7.13.3" evidence="3"/>
<dbReference type="InterPro" id="IPR035965">
    <property type="entry name" value="PAS-like_dom_sf"/>
</dbReference>
<dbReference type="Gene3D" id="1.10.287.130">
    <property type="match status" value="1"/>
</dbReference>
<feature type="coiled-coil region" evidence="15">
    <location>
        <begin position="476"/>
        <end position="517"/>
    </location>
</feature>
<dbReference type="Proteomes" id="UP000289784">
    <property type="component" value="Unassembled WGS sequence"/>
</dbReference>
<dbReference type="CDD" id="cd00156">
    <property type="entry name" value="REC"/>
    <property type="match status" value="1"/>
</dbReference>
<evidence type="ECO:0000259" key="16">
    <source>
        <dbReference type="PROSITE" id="PS50109"/>
    </source>
</evidence>
<keyword evidence="9" id="KW-0418">Kinase</keyword>
<dbReference type="Pfam" id="PF00512">
    <property type="entry name" value="HisKA"/>
    <property type="match status" value="1"/>
</dbReference>
<comment type="caution">
    <text evidence="18">The sequence shown here is derived from an EMBL/GenBank/DDBJ whole genome shotgun (WGS) entry which is preliminary data.</text>
</comment>
<evidence type="ECO:0000313" key="18">
    <source>
        <dbReference type="EMBL" id="RXR06539.1"/>
    </source>
</evidence>
<dbReference type="SMART" id="SM00448">
    <property type="entry name" value="REC"/>
    <property type="match status" value="1"/>
</dbReference>
<feature type="modified residue" description="4-aspartylphosphate" evidence="14">
    <location>
        <position position="809"/>
    </location>
</feature>
<dbReference type="Gene3D" id="3.30.565.10">
    <property type="entry name" value="Histidine kinase-like ATPase, C-terminal domain"/>
    <property type="match status" value="1"/>
</dbReference>
<dbReference type="PRINTS" id="PR00344">
    <property type="entry name" value="BCTRLSENSOR"/>
</dbReference>
<keyword evidence="12" id="KW-0902">Two-component regulatory system</keyword>
<feature type="domain" description="Histidine kinase" evidence="16">
    <location>
        <begin position="524"/>
        <end position="736"/>
    </location>
</feature>
<evidence type="ECO:0000256" key="12">
    <source>
        <dbReference type="ARBA" id="ARBA00023012"/>
    </source>
</evidence>
<keyword evidence="15" id="KW-0175">Coiled coil</keyword>
<sequence length="883" mass="98470">MRTPRRLRPLGITLLVTLGGLALVVVLAYGWGQRRELQAQSQQASQQLDLYAQALTQRIDRYRALPEVLALDPELRQAVAAPMDAATRERINRRLEDANRTTRSATLTLIDRNGMAVAASNWRLPTSNVGQRYDFRPYVIQAMREGHGRFYGIGVTTGVAGYFLSEAVRDPAGQVLGVIAIKIELSVLEQEWLRAPDTVLVSDDHGIVFLSSAPEWRYRLLRPLDPLAQQQLRDTRQYEGQGLRPFEYERVRVLDDGGEVDRIGEPRLSGLWLWQREALPDSGWTLHLLHDASGVKTAGQQSAIAAGLLWLTLVFVSLFMEQRRRLTALRLRSRQELENLVKRHAEELRTQQDTLVAVAQQADTGLSRRLEHLPQGVVIIDAELRLVAWNSRYIDLFRFPSGLAQVGRPIEDIFRYNARRGLLGPGPIEDAIARRLEHLRSGKPHMRESEKEDGTVLEIRGNPLPDGGFVTSYADITSYKNTARDLRSLADALEQRIVERTADLEQARQEAEQANRYKTRFVASAVHDLLQPLNAARMFVSALRGRLQDAEARDVADRVEGALAAQDAILASLLDISRLESGTLQTRVHDFALHPLLDALAREMGMLAQARGLRLDYVPTHAVVRSDPMLLRRIVQNFLSNAVRYTARGRIVLGCRREGEAIRIEVHDTGPGIPSHRQREIFEEFRRLDDAVAAERGAGLGLAIVERIGRLLQHRVSLRSTLGRGSVFAITLPQGDAARIPAAPADAPVQDDSLLRGCVVWCVDDDPRVCEATRTLLERWGCQVPVAAGPDEALAMAAPATAPQLVLLDLRMGELRGPDVHAALVQRWGRSPQVILITAEQDADTRALARENDWGFLAKPVKPPALRALMTQLLLRRGVSGEE</sequence>
<dbReference type="CDD" id="cd00082">
    <property type="entry name" value="HisKA"/>
    <property type="match status" value="1"/>
</dbReference>
<dbReference type="SUPFAM" id="SSF55785">
    <property type="entry name" value="PYP-like sensor domain (PAS domain)"/>
    <property type="match status" value="1"/>
</dbReference>
<evidence type="ECO:0000256" key="6">
    <source>
        <dbReference type="ARBA" id="ARBA00022679"/>
    </source>
</evidence>
<dbReference type="CDD" id="cd12914">
    <property type="entry name" value="PDC1_DGC_like"/>
    <property type="match status" value="1"/>
</dbReference>
<keyword evidence="13" id="KW-0472">Membrane</keyword>
<evidence type="ECO:0000256" key="8">
    <source>
        <dbReference type="ARBA" id="ARBA00022741"/>
    </source>
</evidence>
<dbReference type="OrthoDB" id="9764438at2"/>
<comment type="subcellular location">
    <subcellularLocation>
        <location evidence="2">Cell membrane</location>
        <topology evidence="2">Multi-pass membrane protein</topology>
    </subcellularLocation>
</comment>
<evidence type="ECO:0000259" key="17">
    <source>
        <dbReference type="PROSITE" id="PS50110"/>
    </source>
</evidence>
<dbReference type="GO" id="GO:0005524">
    <property type="term" value="F:ATP binding"/>
    <property type="evidence" value="ECO:0007669"/>
    <property type="project" value="UniProtKB-KW"/>
</dbReference>
<evidence type="ECO:0000256" key="3">
    <source>
        <dbReference type="ARBA" id="ARBA00012438"/>
    </source>
</evidence>
<evidence type="ECO:0000256" key="4">
    <source>
        <dbReference type="ARBA" id="ARBA00022475"/>
    </source>
</evidence>
<keyword evidence="8" id="KW-0547">Nucleotide-binding</keyword>
<dbReference type="InterPro" id="IPR004358">
    <property type="entry name" value="Sig_transdc_His_kin-like_C"/>
</dbReference>
<keyword evidence="10" id="KW-0067">ATP-binding</keyword>
<dbReference type="InterPro" id="IPR005467">
    <property type="entry name" value="His_kinase_dom"/>
</dbReference>
<evidence type="ECO:0000256" key="11">
    <source>
        <dbReference type="ARBA" id="ARBA00022989"/>
    </source>
</evidence>
<dbReference type="SUPFAM" id="SSF47384">
    <property type="entry name" value="Homodimeric domain of signal transducing histidine kinase"/>
    <property type="match status" value="1"/>
</dbReference>
<keyword evidence="7" id="KW-0812">Transmembrane</keyword>
<dbReference type="InterPro" id="IPR003661">
    <property type="entry name" value="HisK_dim/P_dom"/>
</dbReference>
<evidence type="ECO:0000256" key="7">
    <source>
        <dbReference type="ARBA" id="ARBA00022692"/>
    </source>
</evidence>
<dbReference type="Gene3D" id="3.30.450.20">
    <property type="entry name" value="PAS domain"/>
    <property type="match status" value="3"/>
</dbReference>
<dbReference type="SMART" id="SM00387">
    <property type="entry name" value="HATPase_c"/>
    <property type="match status" value="1"/>
</dbReference>
<keyword evidence="5 14" id="KW-0597">Phosphoprotein</keyword>
<dbReference type="PROSITE" id="PS50110">
    <property type="entry name" value="RESPONSE_REGULATORY"/>
    <property type="match status" value="1"/>
</dbReference>
<dbReference type="SUPFAM" id="SSF55874">
    <property type="entry name" value="ATPase domain of HSP90 chaperone/DNA topoisomerase II/histidine kinase"/>
    <property type="match status" value="1"/>
</dbReference>
<name>A0A4Q1JXZ2_9GAMM</name>
<dbReference type="PANTHER" id="PTHR43047:SF9">
    <property type="entry name" value="HISTIDINE KINASE"/>
    <property type="match status" value="1"/>
</dbReference>
<dbReference type="GO" id="GO:0009927">
    <property type="term" value="F:histidine phosphotransfer kinase activity"/>
    <property type="evidence" value="ECO:0007669"/>
    <property type="project" value="TreeGrafter"/>
</dbReference>
<feature type="domain" description="Response regulatory" evidence="17">
    <location>
        <begin position="759"/>
        <end position="874"/>
    </location>
</feature>
<keyword evidence="11" id="KW-1133">Transmembrane helix</keyword>